<comment type="caution">
    <text evidence="2">The sequence shown here is derived from an EMBL/GenBank/DDBJ whole genome shotgun (WGS) entry which is preliminary data.</text>
</comment>
<sequence length="134" mass="13471">MTSRIAGLVVAAAGILGATIAPASAAPAAPTVVGPVCLAMVNHPCAWQSRTPGGVVGGGLIDATGPNQQLQLKVEVRIQRAWGSPWETVASVASIRTGSIRLTTPAVNTDYRTIVCVTGGPAASTEPPITTCTV</sequence>
<accession>A0ABT1IV83</accession>
<keyword evidence="1" id="KW-0732">Signal</keyword>
<proteinExistence type="predicted"/>
<evidence type="ECO:0000256" key="1">
    <source>
        <dbReference type="SAM" id="SignalP"/>
    </source>
</evidence>
<keyword evidence="3" id="KW-1185">Reference proteome</keyword>
<evidence type="ECO:0000313" key="3">
    <source>
        <dbReference type="Proteomes" id="UP001206483"/>
    </source>
</evidence>
<organism evidence="2 3">
    <name type="scientific">Kitasatospora paracochleata</name>
    <dbReference type="NCBI Taxonomy" id="58354"/>
    <lineage>
        <taxon>Bacteria</taxon>
        <taxon>Bacillati</taxon>
        <taxon>Actinomycetota</taxon>
        <taxon>Actinomycetes</taxon>
        <taxon>Kitasatosporales</taxon>
        <taxon>Streptomycetaceae</taxon>
        <taxon>Kitasatospora</taxon>
    </lineage>
</organism>
<evidence type="ECO:0008006" key="4">
    <source>
        <dbReference type="Google" id="ProtNLM"/>
    </source>
</evidence>
<feature type="chain" id="PRO_5047410948" description="Secreted protein" evidence="1">
    <location>
        <begin position="26"/>
        <end position="134"/>
    </location>
</feature>
<gene>
    <name evidence="2" type="ORF">FHR36_002178</name>
</gene>
<protein>
    <recommendedName>
        <fullName evidence="4">Secreted protein</fullName>
    </recommendedName>
</protein>
<dbReference type="RefSeq" id="WP_253796013.1">
    <property type="nucleotide sequence ID" value="NZ_BAAAUB010000073.1"/>
</dbReference>
<name>A0ABT1IV83_9ACTN</name>
<feature type="signal peptide" evidence="1">
    <location>
        <begin position="1"/>
        <end position="25"/>
    </location>
</feature>
<reference evidence="2 3" key="1">
    <citation type="submission" date="2022-06" db="EMBL/GenBank/DDBJ databases">
        <title>Sequencing the genomes of 1000 actinobacteria strains.</title>
        <authorList>
            <person name="Klenk H.-P."/>
        </authorList>
    </citation>
    <scope>NUCLEOTIDE SEQUENCE [LARGE SCALE GENOMIC DNA]</scope>
    <source>
        <strain evidence="2 3">DSM 41656</strain>
    </source>
</reference>
<dbReference type="EMBL" id="JAMZDX010000002">
    <property type="protein sequence ID" value="MCP2309054.1"/>
    <property type="molecule type" value="Genomic_DNA"/>
</dbReference>
<evidence type="ECO:0000313" key="2">
    <source>
        <dbReference type="EMBL" id="MCP2309054.1"/>
    </source>
</evidence>
<dbReference type="Proteomes" id="UP001206483">
    <property type="component" value="Unassembled WGS sequence"/>
</dbReference>